<dbReference type="NCBIfam" id="TIGR04131">
    <property type="entry name" value="Bac_Flav_CTERM"/>
    <property type="match status" value="1"/>
</dbReference>
<evidence type="ECO:0000313" key="3">
    <source>
        <dbReference type="EMBL" id="XDU99703.1"/>
    </source>
</evidence>
<protein>
    <submittedName>
        <fullName evidence="3">T9SS type B sorting domain-containing protein</fullName>
    </submittedName>
</protein>
<dbReference type="AlphaFoldDB" id="A0AB39WGJ0"/>
<keyword evidence="1" id="KW-0732">Signal</keyword>
<dbReference type="InterPro" id="IPR001304">
    <property type="entry name" value="C-type_lectin-like"/>
</dbReference>
<dbReference type="InterPro" id="IPR026341">
    <property type="entry name" value="T9SS_type_B"/>
</dbReference>
<organism evidence="3">
    <name type="scientific">Flavobacterium sp. WC2416</name>
    <dbReference type="NCBI Taxonomy" id="3234141"/>
    <lineage>
        <taxon>Bacteria</taxon>
        <taxon>Pseudomonadati</taxon>
        <taxon>Bacteroidota</taxon>
        <taxon>Flavobacteriia</taxon>
        <taxon>Flavobacteriales</taxon>
        <taxon>Flavobacteriaceae</taxon>
        <taxon>Flavobacterium</taxon>
    </lineage>
</organism>
<dbReference type="SUPFAM" id="SSF56436">
    <property type="entry name" value="C-type lectin-like"/>
    <property type="match status" value="1"/>
</dbReference>
<reference evidence="3" key="1">
    <citation type="submission" date="2024-07" db="EMBL/GenBank/DDBJ databases">
        <authorList>
            <person name="Biller S.J."/>
        </authorList>
    </citation>
    <scope>NUCLEOTIDE SEQUENCE</scope>
    <source>
        <strain evidence="3">WC2416</strain>
    </source>
</reference>
<name>A0AB39WGJ0_9FLAO</name>
<dbReference type="InterPro" id="IPR016187">
    <property type="entry name" value="CTDL_fold"/>
</dbReference>
<dbReference type="EMBL" id="CP165626">
    <property type="protein sequence ID" value="XDU99703.1"/>
    <property type="molecule type" value="Genomic_DNA"/>
</dbReference>
<dbReference type="RefSeq" id="WP_369766149.1">
    <property type="nucleotide sequence ID" value="NZ_CP165626.1"/>
</dbReference>
<sequence length="766" mass="84797">MKSSLFFKCSILLLFLTSKMTYANHAFYDLKKDTLSSKEGKLNYTISKKKLPQIINVGLPILKATGNQIYCPQTSLNIVTDFTINDSEKTSTEAIYIQISIGYNDTQDLLSLTGSHPSIIANWDINTGRLTLTSSNPGSLVSYTEFINAVKDVVYTNSSLKPTGNRSFSISVDKVSFLPSNNHFYEFVPGSGPAPKFGLDWGVANDLANAKKYYGLQGYLATILSAEENQLAATQQSGTGWIGGSDIVEEGIWRWMSGPEKGIQFFYNLESTMTPGVYRSNPRGIGSTLNYVNWNRSSRNWYAGIPYYEPDNLYNIDNEDEDYAIIVENDGLGTKGSWNDINYYGESYKGSQQANGYIVEYGGMPGDPEIYIATSTSLIIPQITETSTDSRCGTGTLTLGATSNLGTINWYETENGGTAIATGTSFTTPEITKTTTYYVETKYPLCTKSATRTPIIATILNIPVITTPNSKFSLCGEGDITLTASVSEGTIYWYSEPTGSSLIGIGNSLTRFLSTNTTFYIEAVNKNCTTGARLPVEVVVYDLPKFQDQNIVKCKDEKITIAGSLYGVKYLWSTNETTPTIEINTPGTYTVAVTRPAPESCILTETITVIEHPAPKIKEVLIEENTISIQLETPADYFEFSIDGINFQRSNVFPKYTSGLQTATVRDTKNCSFDSQTFITIIMPKFFTPNNDTFNDFWEVKGLENYPEATVTLFDRYGKLITILNPSNTTWDGTFNGADLPASDYWYVLKLDSESPEIRGHFSLKR</sequence>
<dbReference type="Pfam" id="PF19081">
    <property type="entry name" value="Ig_7"/>
    <property type="match status" value="2"/>
</dbReference>
<feature type="signal peptide" evidence="1">
    <location>
        <begin position="1"/>
        <end position="23"/>
    </location>
</feature>
<accession>A0AB39WGJ0</accession>
<dbReference type="InterPro" id="IPR016186">
    <property type="entry name" value="C-type_lectin-like/link_sf"/>
</dbReference>
<dbReference type="Pfam" id="PF13585">
    <property type="entry name" value="CHU_C"/>
    <property type="match status" value="1"/>
</dbReference>
<evidence type="ECO:0000259" key="2">
    <source>
        <dbReference type="PROSITE" id="PS50041"/>
    </source>
</evidence>
<dbReference type="Gene3D" id="3.10.100.10">
    <property type="entry name" value="Mannose-Binding Protein A, subunit A"/>
    <property type="match status" value="1"/>
</dbReference>
<gene>
    <name evidence="3" type="ORF">AB3G39_04880</name>
</gene>
<feature type="domain" description="C-type lectin" evidence="2">
    <location>
        <begin position="180"/>
        <end position="340"/>
    </location>
</feature>
<proteinExistence type="predicted"/>
<feature type="chain" id="PRO_5044320095" evidence="1">
    <location>
        <begin position="24"/>
        <end position="766"/>
    </location>
</feature>
<dbReference type="PROSITE" id="PS50041">
    <property type="entry name" value="C_TYPE_LECTIN_2"/>
    <property type="match status" value="1"/>
</dbReference>
<evidence type="ECO:0000256" key="1">
    <source>
        <dbReference type="SAM" id="SignalP"/>
    </source>
</evidence>
<dbReference type="InterPro" id="IPR044023">
    <property type="entry name" value="Ig_7"/>
</dbReference>